<keyword evidence="1" id="KW-0732">Signal</keyword>
<proteinExistence type="predicted"/>
<dbReference type="AlphaFoldDB" id="A0A1I7RUK5"/>
<dbReference type="EMBL" id="CAJFDI010000004">
    <property type="protein sequence ID" value="CAD5225176.1"/>
    <property type="molecule type" value="Genomic_DNA"/>
</dbReference>
<dbReference type="SMR" id="A0A1I7RUK5"/>
<accession>A0A1I7RUK5</accession>
<feature type="chain" id="PRO_5036021953" evidence="1">
    <location>
        <begin position="17"/>
        <end position="509"/>
    </location>
</feature>
<reference evidence="3" key="2">
    <citation type="submission" date="2020-08" db="EMBL/GenBank/DDBJ databases">
        <authorList>
            <person name="Kikuchi T."/>
        </authorList>
    </citation>
    <scope>NUCLEOTIDE SEQUENCE</scope>
    <source>
        <strain evidence="2">Ka4C1</strain>
    </source>
</reference>
<dbReference type="Proteomes" id="UP000582659">
    <property type="component" value="Unassembled WGS sequence"/>
</dbReference>
<dbReference type="OrthoDB" id="5850529at2759"/>
<protein>
    <submittedName>
        <fullName evidence="2">(pine wood nematode) hypothetical protein</fullName>
    </submittedName>
</protein>
<evidence type="ECO:0000256" key="1">
    <source>
        <dbReference type="SAM" id="SignalP"/>
    </source>
</evidence>
<dbReference type="EMBL" id="CAJFCV020000004">
    <property type="protein sequence ID" value="CAG9114183.1"/>
    <property type="molecule type" value="Genomic_DNA"/>
</dbReference>
<dbReference type="Proteomes" id="UP000659654">
    <property type="component" value="Unassembled WGS sequence"/>
</dbReference>
<keyword evidence="5" id="KW-1185">Reference proteome</keyword>
<feature type="signal peptide" evidence="1">
    <location>
        <begin position="1"/>
        <end position="16"/>
    </location>
</feature>
<evidence type="ECO:0000313" key="4">
    <source>
        <dbReference type="Proteomes" id="UP000095284"/>
    </source>
</evidence>
<sequence length="509" mass="55954">MRLYGILLLLATVGVATYVKKDSSFVADAKARQGNCGKLLQGGAKSKGEVKGPDNCDCDGKDKDDVVGSGSGSGSGSGDYGSGCCSDESYSDKYGEADLCVLFKLLIKVTPDLPGHDTQVAWVKLIDQLQEDVIFDSVLSDEEKLVKIQGEIDIFIEKYAETKVIINYIYVDEWEGYVADLEELTVDVQYTVTDVVIELDGNDDCPLFEALRNASKGNSELEGKVETLIKSLTATLKKSESSSSKLVEVYSQLDDFFKANTADKATILAGEIEEYGTISVFCSVASYYWRISNYSKVIGGDASSCPLITQLTQAYQQESTGSKSQRAQIKQLAQKLTSEFDQSTAIKDRVSILKQELYQFLILEEWSLKVVFSLELSEYGSIGQLIAATAFEEEANVSFDSAGDCSTATKLTTTGTNSNTSLTISLQSAVSTWSISEQSRFVGYFKRIIKVQQDYTGQDCINEVVKVFNNWTKDATAKQKVYDIDVYNCENNKQTSKWGKVQQFCSCAK</sequence>
<reference evidence="6" key="1">
    <citation type="submission" date="2016-11" db="UniProtKB">
        <authorList>
            <consortium name="WormBaseParasite"/>
        </authorList>
    </citation>
    <scope>IDENTIFICATION</scope>
</reference>
<dbReference type="Proteomes" id="UP000095284">
    <property type="component" value="Unplaced"/>
</dbReference>
<evidence type="ECO:0000313" key="5">
    <source>
        <dbReference type="Proteomes" id="UP000659654"/>
    </source>
</evidence>
<evidence type="ECO:0000313" key="3">
    <source>
        <dbReference type="EMBL" id="CAG9114183.1"/>
    </source>
</evidence>
<dbReference type="WBParaSite" id="BXY_0441500.1">
    <property type="protein sequence ID" value="BXY_0441500.1"/>
    <property type="gene ID" value="BXY_0441500"/>
</dbReference>
<organism evidence="4 6">
    <name type="scientific">Bursaphelenchus xylophilus</name>
    <name type="common">Pinewood nematode worm</name>
    <name type="synonym">Aphelenchoides xylophilus</name>
    <dbReference type="NCBI Taxonomy" id="6326"/>
    <lineage>
        <taxon>Eukaryota</taxon>
        <taxon>Metazoa</taxon>
        <taxon>Ecdysozoa</taxon>
        <taxon>Nematoda</taxon>
        <taxon>Chromadorea</taxon>
        <taxon>Rhabditida</taxon>
        <taxon>Tylenchina</taxon>
        <taxon>Tylenchomorpha</taxon>
        <taxon>Aphelenchoidea</taxon>
        <taxon>Aphelenchoididae</taxon>
        <taxon>Bursaphelenchus</taxon>
    </lineage>
</organism>
<evidence type="ECO:0000313" key="6">
    <source>
        <dbReference type="WBParaSite" id="BXY_0441500.1"/>
    </source>
</evidence>
<evidence type="ECO:0000313" key="2">
    <source>
        <dbReference type="EMBL" id="CAD5225176.1"/>
    </source>
</evidence>
<name>A0A1I7RUK5_BURXY</name>
<gene>
    <name evidence="2" type="ORF">BXYJ_LOCUS8413</name>
</gene>